<dbReference type="AlphaFoldDB" id="A0A109LJ34"/>
<gene>
    <name evidence="2" type="ORF">PFLmoz3_01717</name>
</gene>
<dbReference type="Proteomes" id="UP000061348">
    <property type="component" value="Unassembled WGS sequence"/>
</dbReference>
<feature type="domain" description="Winged helix-turn-helix" evidence="1">
    <location>
        <begin position="30"/>
        <end position="96"/>
    </location>
</feature>
<organism evidence="2 3">
    <name type="scientific">Pseudomonas fluorescens</name>
    <dbReference type="NCBI Taxonomy" id="294"/>
    <lineage>
        <taxon>Bacteria</taxon>
        <taxon>Pseudomonadati</taxon>
        <taxon>Pseudomonadota</taxon>
        <taxon>Gammaproteobacteria</taxon>
        <taxon>Pseudomonadales</taxon>
        <taxon>Pseudomonadaceae</taxon>
        <taxon>Pseudomonas</taxon>
    </lineage>
</organism>
<name>A0A109LJ34_PSEFL</name>
<comment type="caution">
    <text evidence="2">The sequence shown here is derived from an EMBL/GenBank/DDBJ whole genome shotgun (WGS) entry which is preliminary data.</text>
</comment>
<dbReference type="EMBL" id="LCYA01000052">
    <property type="protein sequence ID" value="KWV88822.1"/>
    <property type="molecule type" value="Genomic_DNA"/>
</dbReference>
<accession>A0A109LJ34</accession>
<evidence type="ECO:0000313" key="3">
    <source>
        <dbReference type="Proteomes" id="UP000061348"/>
    </source>
</evidence>
<evidence type="ECO:0000259" key="1">
    <source>
        <dbReference type="Pfam" id="PF14090"/>
    </source>
</evidence>
<evidence type="ECO:0000313" key="2">
    <source>
        <dbReference type="EMBL" id="KWV88822.1"/>
    </source>
</evidence>
<dbReference type="InterPro" id="IPR055245">
    <property type="entry name" value="HTH_proteobacteria"/>
</dbReference>
<dbReference type="PATRIC" id="fig|294.194.peg.1919"/>
<reference evidence="2 3" key="1">
    <citation type="submission" date="2015-05" db="EMBL/GenBank/DDBJ databases">
        <title>A genomic and transcriptomic approach to investigate the blue pigment phenotype in Pseudomonas fluorescens.</title>
        <authorList>
            <person name="Andreani N.A."/>
            <person name="Cardazzo B."/>
        </authorList>
    </citation>
    <scope>NUCLEOTIDE SEQUENCE [LARGE SCALE GENOMIC DNA]</scope>
    <source>
        <strain evidence="2 3">Ps_22</strain>
    </source>
</reference>
<proteinExistence type="predicted"/>
<dbReference type="RefSeq" id="WP_060763993.1">
    <property type="nucleotide sequence ID" value="NZ_LCYA01000052.1"/>
</dbReference>
<sequence length="105" mass="11968">MKIKQPCDVGMVSACLQKVADLKATSAYAQRQRVLAVLIDHPASTFELRDRYNVMMPGARVIELREQGHEILTERRNLPDRFGRIHPRVAVYVLVRLAEQKEIAA</sequence>
<dbReference type="Pfam" id="PF14090">
    <property type="entry name" value="HTH_39"/>
    <property type="match status" value="1"/>
</dbReference>
<protein>
    <recommendedName>
        <fullName evidence="1">Winged helix-turn-helix domain-containing protein</fullName>
    </recommendedName>
</protein>